<dbReference type="AlphaFoldDB" id="A0A4S4AZ14"/>
<evidence type="ECO:0000256" key="4">
    <source>
        <dbReference type="ARBA" id="ARBA00022970"/>
    </source>
</evidence>
<keyword evidence="3 5" id="KW-0732">Signal</keyword>
<protein>
    <submittedName>
        <fullName evidence="7">Amino acid ABC transporter substrate-binding protein</fullName>
    </submittedName>
</protein>
<dbReference type="Gene3D" id="3.40.50.2300">
    <property type="match status" value="2"/>
</dbReference>
<evidence type="ECO:0000313" key="7">
    <source>
        <dbReference type="EMBL" id="THF65406.1"/>
    </source>
</evidence>
<dbReference type="RefSeq" id="WP_136383297.1">
    <property type="nucleotide sequence ID" value="NZ_SSOD01000001.1"/>
</dbReference>
<dbReference type="EMBL" id="SSOD01000001">
    <property type="protein sequence ID" value="THF65406.1"/>
    <property type="molecule type" value="Genomic_DNA"/>
</dbReference>
<dbReference type="CDD" id="cd06343">
    <property type="entry name" value="PBP1_ABC_ligand_binding-like"/>
    <property type="match status" value="1"/>
</dbReference>
<reference evidence="7 8" key="1">
    <citation type="submission" date="2019-04" db="EMBL/GenBank/DDBJ databases">
        <title>Azoarcus rhizosphaerae sp. nov. isolated from rhizosphere of Ficus religiosa.</title>
        <authorList>
            <person name="Lin S.-Y."/>
            <person name="Hameed A."/>
            <person name="Hsu Y.-H."/>
            <person name="Young C.-C."/>
        </authorList>
    </citation>
    <scope>NUCLEOTIDE SEQUENCE [LARGE SCALE GENOMIC DNA]</scope>
    <source>
        <strain evidence="7 8">CC-YHH848</strain>
    </source>
</reference>
<evidence type="ECO:0000256" key="2">
    <source>
        <dbReference type="ARBA" id="ARBA00022448"/>
    </source>
</evidence>
<evidence type="ECO:0000256" key="5">
    <source>
        <dbReference type="SAM" id="SignalP"/>
    </source>
</evidence>
<keyword evidence="2" id="KW-0813">Transport</keyword>
<dbReference type="PROSITE" id="PS51257">
    <property type="entry name" value="PROKAR_LIPOPROTEIN"/>
    <property type="match status" value="1"/>
</dbReference>
<dbReference type="Proteomes" id="UP000307956">
    <property type="component" value="Unassembled WGS sequence"/>
</dbReference>
<dbReference type="Pfam" id="PF13458">
    <property type="entry name" value="Peripla_BP_6"/>
    <property type="match status" value="1"/>
</dbReference>
<keyword evidence="4" id="KW-0029">Amino-acid transport</keyword>
<proteinExistence type="inferred from homology"/>
<dbReference type="InterPro" id="IPR028082">
    <property type="entry name" value="Peripla_BP_I"/>
</dbReference>
<dbReference type="GO" id="GO:0006865">
    <property type="term" value="P:amino acid transport"/>
    <property type="evidence" value="ECO:0007669"/>
    <property type="project" value="UniProtKB-KW"/>
</dbReference>
<gene>
    <name evidence="7" type="ORF">E6O51_01890</name>
</gene>
<dbReference type="PRINTS" id="PR00337">
    <property type="entry name" value="LEUILEVALBP"/>
</dbReference>
<dbReference type="PANTHER" id="PTHR47235:SF1">
    <property type="entry name" value="BLR6548 PROTEIN"/>
    <property type="match status" value="1"/>
</dbReference>
<feature type="domain" description="Leucine-binding protein" evidence="6">
    <location>
        <begin position="39"/>
        <end position="385"/>
    </location>
</feature>
<evidence type="ECO:0000256" key="1">
    <source>
        <dbReference type="ARBA" id="ARBA00010062"/>
    </source>
</evidence>
<dbReference type="OrthoDB" id="26870at2"/>
<comment type="similarity">
    <text evidence="1">Belongs to the leucine-binding protein family.</text>
</comment>
<feature type="chain" id="PRO_5020832169" evidence="5">
    <location>
        <begin position="33"/>
        <end position="395"/>
    </location>
</feature>
<comment type="caution">
    <text evidence="7">The sequence shown here is derived from an EMBL/GenBank/DDBJ whole genome shotgun (WGS) entry which is preliminary data.</text>
</comment>
<dbReference type="PANTHER" id="PTHR47235">
    <property type="entry name" value="BLR6548 PROTEIN"/>
    <property type="match status" value="1"/>
</dbReference>
<accession>A0A4S4AZ14</accession>
<evidence type="ECO:0000259" key="6">
    <source>
        <dbReference type="Pfam" id="PF13458"/>
    </source>
</evidence>
<dbReference type="InterPro" id="IPR000709">
    <property type="entry name" value="Leu_Ile_Val-bd"/>
</dbReference>
<evidence type="ECO:0000313" key="8">
    <source>
        <dbReference type="Proteomes" id="UP000307956"/>
    </source>
</evidence>
<dbReference type="InterPro" id="IPR028081">
    <property type="entry name" value="Leu-bd"/>
</dbReference>
<organism evidence="7 8">
    <name type="scientific">Pseudothauera rhizosphaerae</name>
    <dbReference type="NCBI Taxonomy" id="2565932"/>
    <lineage>
        <taxon>Bacteria</taxon>
        <taxon>Pseudomonadati</taxon>
        <taxon>Pseudomonadota</taxon>
        <taxon>Betaproteobacteria</taxon>
        <taxon>Rhodocyclales</taxon>
        <taxon>Zoogloeaceae</taxon>
        <taxon>Pseudothauera</taxon>
    </lineage>
</organism>
<dbReference type="SUPFAM" id="SSF53822">
    <property type="entry name" value="Periplasmic binding protein-like I"/>
    <property type="match status" value="1"/>
</dbReference>
<keyword evidence="8" id="KW-1185">Reference proteome</keyword>
<name>A0A4S4AZ14_9RHOO</name>
<sequence length="395" mass="42794">MPPESPKPPKPHLRALLAAALALLACSAAAQAPGVGREEIVVGSIQDLSGPIATLGAPTRDGMLLRFEDANAAGGVHGRRLRLAVEDAAYDPKKAVLAARKLIQREGVFAFLANMGTPVVMASMPAIVEAGRPHLFPFSPHESTYAPLHPLKFQMFAPYQDYMEAATRHMVETKGYARTCLLYQDDDYGLEVMKGVEAALGKLGRPLHQRTSYKRGATDFSSQVARLRVAGCDFLVLATVVRETVAVMSEARKVGWKVDMLVTASGYSSQTHELGGAAVEGLYGVAVLPHPYAEGASPELAAWIERYRQRFGTAPNVWSVMGYTLAGLFVQAAEKAGPDLTTERFVAALENLESAPDIFGGPVYRFTPRDHLGNRHGRLAQIRGGRWELLTGYLR</sequence>
<feature type="signal peptide" evidence="5">
    <location>
        <begin position="1"/>
        <end position="32"/>
    </location>
</feature>
<evidence type="ECO:0000256" key="3">
    <source>
        <dbReference type="ARBA" id="ARBA00022729"/>
    </source>
</evidence>